<keyword evidence="2" id="KW-0472">Membrane</keyword>
<feature type="compositionally biased region" description="Basic and acidic residues" evidence="1">
    <location>
        <begin position="111"/>
        <end position="123"/>
    </location>
</feature>
<feature type="compositionally biased region" description="Low complexity" evidence="1">
    <location>
        <begin position="92"/>
        <end position="110"/>
    </location>
</feature>
<dbReference type="Proteomes" id="UP001151002">
    <property type="component" value="Unassembled WGS sequence"/>
</dbReference>
<evidence type="ECO:0008006" key="5">
    <source>
        <dbReference type="Google" id="ProtNLM"/>
    </source>
</evidence>
<gene>
    <name evidence="3" type="ORF">OWR29_45795</name>
</gene>
<feature type="compositionally biased region" description="Pro residues" evidence="1">
    <location>
        <begin position="67"/>
        <end position="78"/>
    </location>
</feature>
<protein>
    <recommendedName>
        <fullName evidence="5">Serine/threonine protein kinase</fullName>
    </recommendedName>
</protein>
<sequence length="253" mass="26174">MSIRDDETSGANGDRDRRRKLAVTGAAGLAVVAGVGTVLLINRDDPAPPDLGAAAPIVAESSASDSTPPPTSPAPPSPSASAGPMAKADAVPAETTPAASKTPAATTQATTDEKTRKKIEAARSKAAAAGFPVQRPLTPAPGVAVENLASYRTQSRTLASGGMMRIYSAKGDLSNQREMLWAADEGEPAGDARCTQKFRFAQNATPAVRPSMLLCWRITDSRSVVVLTTAKKGTPSIPQSVKAIDTQWNKVGQ</sequence>
<feature type="transmembrane region" description="Helical" evidence="2">
    <location>
        <begin position="21"/>
        <end position="41"/>
    </location>
</feature>
<reference evidence="3" key="1">
    <citation type="submission" date="2022-11" db="EMBL/GenBank/DDBJ databases">
        <authorList>
            <person name="Somphong A."/>
            <person name="Phongsopitanun W."/>
        </authorList>
    </citation>
    <scope>NUCLEOTIDE SEQUENCE</scope>
    <source>
        <strain evidence="3">Pm04-4</strain>
    </source>
</reference>
<dbReference type="EMBL" id="JAPNTZ010000025">
    <property type="protein sequence ID" value="MCY1145361.1"/>
    <property type="molecule type" value="Genomic_DNA"/>
</dbReference>
<feature type="compositionally biased region" description="Low complexity" evidence="1">
    <location>
        <begin position="50"/>
        <end position="66"/>
    </location>
</feature>
<evidence type="ECO:0000313" key="3">
    <source>
        <dbReference type="EMBL" id="MCY1145361.1"/>
    </source>
</evidence>
<keyword evidence="2" id="KW-1133">Transmembrane helix</keyword>
<dbReference type="RefSeq" id="WP_267569976.1">
    <property type="nucleotide sequence ID" value="NZ_JAPNTZ010000025.1"/>
</dbReference>
<organism evidence="3 4">
    <name type="scientific">Paractinoplanes pyxinae</name>
    <dbReference type="NCBI Taxonomy" id="2997416"/>
    <lineage>
        <taxon>Bacteria</taxon>
        <taxon>Bacillati</taxon>
        <taxon>Actinomycetota</taxon>
        <taxon>Actinomycetes</taxon>
        <taxon>Micromonosporales</taxon>
        <taxon>Micromonosporaceae</taxon>
        <taxon>Paractinoplanes</taxon>
    </lineage>
</organism>
<evidence type="ECO:0000256" key="1">
    <source>
        <dbReference type="SAM" id="MobiDB-lite"/>
    </source>
</evidence>
<proteinExistence type="predicted"/>
<keyword evidence="2" id="KW-0812">Transmembrane</keyword>
<accession>A0ABT4BFN6</accession>
<evidence type="ECO:0000313" key="4">
    <source>
        <dbReference type="Proteomes" id="UP001151002"/>
    </source>
</evidence>
<feature type="region of interest" description="Disordered" evidence="1">
    <location>
        <begin position="41"/>
        <end position="128"/>
    </location>
</feature>
<keyword evidence="4" id="KW-1185">Reference proteome</keyword>
<evidence type="ECO:0000256" key="2">
    <source>
        <dbReference type="SAM" id="Phobius"/>
    </source>
</evidence>
<comment type="caution">
    <text evidence="3">The sequence shown here is derived from an EMBL/GenBank/DDBJ whole genome shotgun (WGS) entry which is preliminary data.</text>
</comment>
<name>A0ABT4BFN6_9ACTN</name>